<dbReference type="InterPro" id="IPR011119">
    <property type="entry name" value="Unchr_helicase_relaxase_TraI"/>
</dbReference>
<keyword evidence="3" id="KW-0547">Nucleotide-binding</keyword>
<protein>
    <submittedName>
        <fullName evidence="3">Putative helicase</fullName>
    </submittedName>
</protein>
<feature type="region of interest" description="Disordered" evidence="1">
    <location>
        <begin position="396"/>
        <end position="460"/>
    </location>
</feature>
<dbReference type="EMBL" id="MLJW01000165">
    <property type="protein sequence ID" value="OIQ95524.1"/>
    <property type="molecule type" value="Genomic_DNA"/>
</dbReference>
<gene>
    <name evidence="3" type="ORF">GALL_224930</name>
</gene>
<sequence length="575" mass="61707">MAEELATPHSLRHHRAAMAATAMPVSSYPASDPGFAAVPVEELLAGEADLIARIKLCYGTDRDSFEREVLTLVRHYAACVHLLPATADNYFSKPGGLFRLGLETAFFSLQGTDAHIFSGRMSISARRQLEPRWRHATFIAGLCCELHRLMSHVIVTDAAGEAWPPFLQPLADWLATRGRDRYFLRWRPQAVEARGLGLFALPHVVPPAVMADLSEGNAVIVPHLLASLSGIPVYREHNILDELVRRSLALVIDRNLAASADRYGSPQYGSHLERYLVDALRRLASGNQAWVVNREKSRLWFGQDGLFLVWPGAAEDVHQLLEADQLAGIPKAPETMLELLLPVGVFVAAAAGRSTWSIQPPGTKSPLEAVKLSAPAILLAGIDPPPAALPQALEFKPEHAPGPSAQQTPAPVPPPATVASGTQLSLIPQPEAPADSDARVAPVEETPRSSAQEPASTPPSATFALQAPLRLNPVVRDALADAVRTLNDGMGPATVCTVAQGVFVPLEEFVRRGIQPALAMRTLTETNMLVKPNRNGPPTLSREFNGKPTVGIVLDPRCVSGLDLAGFAVPPAGEG</sequence>
<keyword evidence="3" id="KW-0067">ATP-binding</keyword>
<comment type="caution">
    <text evidence="3">The sequence shown here is derived from an EMBL/GenBank/DDBJ whole genome shotgun (WGS) entry which is preliminary data.</text>
</comment>
<keyword evidence="3" id="KW-0347">Helicase</keyword>
<dbReference type="NCBIfam" id="NF041494">
    <property type="entry name" value="MobH"/>
    <property type="match status" value="1"/>
</dbReference>
<evidence type="ECO:0000256" key="1">
    <source>
        <dbReference type="SAM" id="MobiDB-lite"/>
    </source>
</evidence>
<evidence type="ECO:0000313" key="3">
    <source>
        <dbReference type="EMBL" id="OIQ95524.1"/>
    </source>
</evidence>
<dbReference type="Gene3D" id="1.10.3210.40">
    <property type="match status" value="1"/>
</dbReference>
<dbReference type="GO" id="GO:0004386">
    <property type="term" value="F:helicase activity"/>
    <property type="evidence" value="ECO:0007669"/>
    <property type="project" value="UniProtKB-KW"/>
</dbReference>
<dbReference type="AlphaFoldDB" id="A0A1J5RTW8"/>
<proteinExistence type="predicted"/>
<organism evidence="3">
    <name type="scientific">mine drainage metagenome</name>
    <dbReference type="NCBI Taxonomy" id="410659"/>
    <lineage>
        <taxon>unclassified sequences</taxon>
        <taxon>metagenomes</taxon>
        <taxon>ecological metagenomes</taxon>
    </lineage>
</organism>
<name>A0A1J5RTW8_9ZZZZ</name>
<reference evidence="3" key="1">
    <citation type="submission" date="2016-10" db="EMBL/GenBank/DDBJ databases">
        <title>Sequence of Gallionella enrichment culture.</title>
        <authorList>
            <person name="Poehlein A."/>
            <person name="Muehling M."/>
            <person name="Daniel R."/>
        </authorList>
    </citation>
    <scope>NUCLEOTIDE SEQUENCE</scope>
</reference>
<dbReference type="Pfam" id="PF07514">
    <property type="entry name" value="TraI_2"/>
    <property type="match status" value="1"/>
</dbReference>
<accession>A0A1J5RTW8</accession>
<evidence type="ECO:0000259" key="2">
    <source>
        <dbReference type="Pfam" id="PF07514"/>
    </source>
</evidence>
<feature type="domain" description="Uncharacterised" evidence="2">
    <location>
        <begin position="42"/>
        <end position="352"/>
    </location>
</feature>
<feature type="compositionally biased region" description="Polar residues" evidence="1">
    <location>
        <begin position="448"/>
        <end position="460"/>
    </location>
</feature>
<keyword evidence="3" id="KW-0378">Hydrolase</keyword>